<dbReference type="CDD" id="cd04678">
    <property type="entry name" value="NUDIX_MTH2_Nudt15"/>
    <property type="match status" value="1"/>
</dbReference>
<dbReference type="SUPFAM" id="SSF55811">
    <property type="entry name" value="Nudix"/>
    <property type="match status" value="1"/>
</dbReference>
<dbReference type="PRINTS" id="PR00502">
    <property type="entry name" value="NUDIXFAMILY"/>
</dbReference>
<sequence length="354" mass="38704">MGYTRSTWSEHYTSGRGFRRLGDEERRLLVEHAPAPENGRALDVCCGTGELAAYLASLGYTVDAADFADGALQRARTEHAKAERVRWLRLDIEHDDLAGLAEDGYDLITIRLAVAFIRDRARVLRRLAARLREGGTLVVITPIAEHTPEARRHIALDEDELAALTDGFTHTERFDAEGLAVLLVRRAQGWFSTQEKRRPDPQAVFGAAVVVIDPLGRVLLGRSKQGMWELPGGRIETGESAPAAAVRELAEETGLAAHVDDASVVTILHDGRMDVRRITTVVRVTSWSGELGLPEPDGFVRWEWQDLHTLATLGKIFAPTAQTLAAVWPGVLPGLTPVHSYPCDSAPPVPGEPA</sequence>
<dbReference type="SUPFAM" id="SSF53335">
    <property type="entry name" value="S-adenosyl-L-methionine-dependent methyltransferases"/>
    <property type="match status" value="1"/>
</dbReference>
<dbReference type="Proteomes" id="UP001160499">
    <property type="component" value="Unassembled WGS sequence"/>
</dbReference>
<keyword evidence="6" id="KW-0489">Methyltransferase</keyword>
<protein>
    <submittedName>
        <fullName evidence="6">8-oxo-dGTP pyrophosphatase MutT (NUDIX family)/2-polyprenyl-3-methyl-5-hydroxy-6-metoxy-1, 4-benzoquinol methylase</fullName>
    </submittedName>
</protein>
<dbReference type="GO" id="GO:0008168">
    <property type="term" value="F:methyltransferase activity"/>
    <property type="evidence" value="ECO:0007669"/>
    <property type="project" value="UniProtKB-KW"/>
</dbReference>
<comment type="similarity">
    <text evidence="2 4">Belongs to the Nudix hydrolase family.</text>
</comment>
<name>A0ABT6LZU9_9ACTN</name>
<dbReference type="InterPro" id="IPR020476">
    <property type="entry name" value="Nudix_hydrolase"/>
</dbReference>
<dbReference type="Pfam" id="PF00293">
    <property type="entry name" value="NUDIX"/>
    <property type="match status" value="1"/>
</dbReference>
<accession>A0ABT6LZU9</accession>
<dbReference type="Gene3D" id="3.40.50.150">
    <property type="entry name" value="Vaccinia Virus protein VP39"/>
    <property type="match status" value="1"/>
</dbReference>
<dbReference type="Gene3D" id="3.90.79.10">
    <property type="entry name" value="Nucleoside Triphosphate Pyrophosphohydrolase"/>
    <property type="match status" value="1"/>
</dbReference>
<dbReference type="InterPro" id="IPR015797">
    <property type="entry name" value="NUDIX_hydrolase-like_dom_sf"/>
</dbReference>
<evidence type="ECO:0000313" key="7">
    <source>
        <dbReference type="Proteomes" id="UP001160499"/>
    </source>
</evidence>
<dbReference type="PANTHER" id="PTHR43046:SF14">
    <property type="entry name" value="MUTT_NUDIX FAMILY PROTEIN"/>
    <property type="match status" value="1"/>
</dbReference>
<dbReference type="Pfam" id="PF08242">
    <property type="entry name" value="Methyltransf_12"/>
    <property type="match status" value="1"/>
</dbReference>
<evidence type="ECO:0000256" key="3">
    <source>
        <dbReference type="ARBA" id="ARBA00022801"/>
    </source>
</evidence>
<dbReference type="PROSITE" id="PS51462">
    <property type="entry name" value="NUDIX"/>
    <property type="match status" value="1"/>
</dbReference>
<dbReference type="InterPro" id="IPR020084">
    <property type="entry name" value="NUDIX_hydrolase_CS"/>
</dbReference>
<dbReference type="InterPro" id="IPR000086">
    <property type="entry name" value="NUDIX_hydrolase_dom"/>
</dbReference>
<dbReference type="CDD" id="cd02440">
    <property type="entry name" value="AdoMet_MTases"/>
    <property type="match status" value="1"/>
</dbReference>
<evidence type="ECO:0000256" key="4">
    <source>
        <dbReference type="RuleBase" id="RU003476"/>
    </source>
</evidence>
<dbReference type="EMBL" id="JARXVH010000026">
    <property type="protein sequence ID" value="MDH6221773.1"/>
    <property type="molecule type" value="Genomic_DNA"/>
</dbReference>
<dbReference type="InterPro" id="IPR013217">
    <property type="entry name" value="Methyltransf_12"/>
</dbReference>
<organism evidence="6 7">
    <name type="scientific">Streptomyces pseudovenezuelae</name>
    <dbReference type="NCBI Taxonomy" id="67350"/>
    <lineage>
        <taxon>Bacteria</taxon>
        <taxon>Bacillati</taxon>
        <taxon>Actinomycetota</taxon>
        <taxon>Actinomycetes</taxon>
        <taxon>Kitasatosporales</taxon>
        <taxon>Streptomycetaceae</taxon>
        <taxon>Streptomyces</taxon>
        <taxon>Streptomyces aurantiacus group</taxon>
    </lineage>
</organism>
<gene>
    <name evidence="6" type="ORF">M2283_009120</name>
</gene>
<keyword evidence="7" id="KW-1185">Reference proteome</keyword>
<dbReference type="PANTHER" id="PTHR43046">
    <property type="entry name" value="GDP-MANNOSE MANNOSYL HYDROLASE"/>
    <property type="match status" value="1"/>
</dbReference>
<reference evidence="6 7" key="1">
    <citation type="submission" date="2023-04" db="EMBL/GenBank/DDBJ databases">
        <title>Forest soil microbial communities from Buena Vista Peninsula, Colon Province, Panama.</title>
        <authorList>
            <person name="Bouskill N."/>
        </authorList>
    </citation>
    <scope>NUCLEOTIDE SEQUENCE [LARGE SCALE GENOMIC DNA]</scope>
    <source>
        <strain evidence="6 7">GGS1</strain>
    </source>
</reference>
<dbReference type="InterPro" id="IPR029063">
    <property type="entry name" value="SAM-dependent_MTases_sf"/>
</dbReference>
<feature type="domain" description="Nudix hydrolase" evidence="5">
    <location>
        <begin position="202"/>
        <end position="333"/>
    </location>
</feature>
<dbReference type="RefSeq" id="WP_280882476.1">
    <property type="nucleotide sequence ID" value="NZ_JARXVH010000026.1"/>
</dbReference>
<evidence type="ECO:0000259" key="5">
    <source>
        <dbReference type="PROSITE" id="PS51462"/>
    </source>
</evidence>
<comment type="caution">
    <text evidence="6">The sequence shown here is derived from an EMBL/GenBank/DDBJ whole genome shotgun (WGS) entry which is preliminary data.</text>
</comment>
<dbReference type="GO" id="GO:0032259">
    <property type="term" value="P:methylation"/>
    <property type="evidence" value="ECO:0007669"/>
    <property type="project" value="UniProtKB-KW"/>
</dbReference>
<keyword evidence="3 4" id="KW-0378">Hydrolase</keyword>
<comment type="cofactor">
    <cofactor evidence="1">
        <name>Mg(2+)</name>
        <dbReference type="ChEBI" id="CHEBI:18420"/>
    </cofactor>
</comment>
<evidence type="ECO:0000313" key="6">
    <source>
        <dbReference type="EMBL" id="MDH6221773.1"/>
    </source>
</evidence>
<evidence type="ECO:0000256" key="1">
    <source>
        <dbReference type="ARBA" id="ARBA00001946"/>
    </source>
</evidence>
<keyword evidence="6" id="KW-0808">Transferase</keyword>
<proteinExistence type="inferred from homology"/>
<dbReference type="PROSITE" id="PS00893">
    <property type="entry name" value="NUDIX_BOX"/>
    <property type="match status" value="1"/>
</dbReference>
<evidence type="ECO:0000256" key="2">
    <source>
        <dbReference type="ARBA" id="ARBA00005582"/>
    </source>
</evidence>